<protein>
    <submittedName>
        <fullName evidence="8">ABC transporter permease</fullName>
    </submittedName>
</protein>
<feature type="transmembrane region" description="Helical" evidence="6">
    <location>
        <begin position="273"/>
        <end position="297"/>
    </location>
</feature>
<feature type="transmembrane region" description="Helical" evidence="6">
    <location>
        <begin position="239"/>
        <end position="267"/>
    </location>
</feature>
<evidence type="ECO:0000256" key="2">
    <source>
        <dbReference type="ARBA" id="ARBA00022475"/>
    </source>
</evidence>
<feature type="transmembrane region" description="Helical" evidence="6">
    <location>
        <begin position="358"/>
        <end position="379"/>
    </location>
</feature>
<keyword evidence="4 6" id="KW-1133">Transmembrane helix</keyword>
<feature type="transmembrane region" description="Helical" evidence="6">
    <location>
        <begin position="21"/>
        <end position="40"/>
    </location>
</feature>
<feature type="transmembrane region" description="Helical" evidence="6">
    <location>
        <begin position="309"/>
        <end position="330"/>
    </location>
</feature>
<dbReference type="PANTHER" id="PTHR30294">
    <property type="entry name" value="MEMBRANE COMPONENT OF ABC TRANSPORTER YHHJ-RELATED"/>
    <property type="match status" value="1"/>
</dbReference>
<dbReference type="EMBL" id="JBHUEE010000010">
    <property type="protein sequence ID" value="MFD1719434.1"/>
    <property type="molecule type" value="Genomic_DNA"/>
</dbReference>
<keyword evidence="3 6" id="KW-0812">Transmembrane</keyword>
<gene>
    <name evidence="8" type="ORF">ACFSE6_16440</name>
</gene>
<evidence type="ECO:0000256" key="3">
    <source>
        <dbReference type="ARBA" id="ARBA00022692"/>
    </source>
</evidence>
<reference evidence="9" key="1">
    <citation type="journal article" date="2019" name="Int. J. Syst. Evol. Microbiol.">
        <title>The Global Catalogue of Microorganisms (GCM) 10K type strain sequencing project: providing services to taxonomists for standard genome sequencing and annotation.</title>
        <authorList>
            <consortium name="The Broad Institute Genomics Platform"/>
            <consortium name="The Broad Institute Genome Sequencing Center for Infectious Disease"/>
            <person name="Wu L."/>
            <person name="Ma J."/>
        </authorList>
    </citation>
    <scope>NUCLEOTIDE SEQUENCE [LARGE SCALE GENOMIC DNA]</scope>
    <source>
        <strain evidence="9">JCM 17130</strain>
    </source>
</reference>
<dbReference type="Pfam" id="PF12698">
    <property type="entry name" value="ABC2_membrane_3"/>
    <property type="match status" value="1"/>
</dbReference>
<dbReference type="InterPro" id="IPR051449">
    <property type="entry name" value="ABC-2_transporter_component"/>
</dbReference>
<keyword evidence="9" id="KW-1185">Reference proteome</keyword>
<comment type="subcellular location">
    <subcellularLocation>
        <location evidence="1">Cell membrane</location>
        <topology evidence="1">Multi-pass membrane protein</topology>
    </subcellularLocation>
</comment>
<accession>A0ABW4L8E8</accession>
<dbReference type="Proteomes" id="UP001597277">
    <property type="component" value="Unassembled WGS sequence"/>
</dbReference>
<evidence type="ECO:0000256" key="5">
    <source>
        <dbReference type="ARBA" id="ARBA00023136"/>
    </source>
</evidence>
<evidence type="ECO:0000313" key="9">
    <source>
        <dbReference type="Proteomes" id="UP001597277"/>
    </source>
</evidence>
<dbReference type="Gene3D" id="3.40.1710.10">
    <property type="entry name" value="abc type-2 transporter like domain"/>
    <property type="match status" value="1"/>
</dbReference>
<sequence>MRTLWTLTANDLRQRLRDKSVLIFGLVVPLALISVLNLVFGDTDQVELSRTTVAVDAPSGEVVGDALLATYDQLEGIPLTVERAENAEARVRDGDAQLAVTVPDGFDEALVGGEDTTVEVVQGDDTGLEVSVVVSVTRTVLDQYRAGVVASAAAGRAGMAPDEVATVAEQVAATASEMTLTEGRTSDQQLDTGAALVAGQAGLFLLFTVGFGVLGLLTERKQGTLARIRSAPVRAGTVVLSKALVSLVLGVVATGLLLTVGAVLFGAEFGSPVLVGLLIVCVVTAGTSLMFIIARVARTEEQANVAQSILAIGLGVAGGSFFPIAASGLLGTVLDLNPIAAFTRGLGITGGGGGLGDLAGPIAIMLGFAVVCLGLSRLIPDRTEAL</sequence>
<evidence type="ECO:0000259" key="7">
    <source>
        <dbReference type="Pfam" id="PF12698"/>
    </source>
</evidence>
<dbReference type="RefSeq" id="WP_388009722.1">
    <property type="nucleotide sequence ID" value="NZ_JBHUEE010000010.1"/>
</dbReference>
<evidence type="ECO:0000256" key="4">
    <source>
        <dbReference type="ARBA" id="ARBA00022989"/>
    </source>
</evidence>
<dbReference type="PANTHER" id="PTHR30294:SF29">
    <property type="entry name" value="MULTIDRUG ABC TRANSPORTER PERMEASE YBHS-RELATED"/>
    <property type="match status" value="1"/>
</dbReference>
<proteinExistence type="predicted"/>
<evidence type="ECO:0000256" key="6">
    <source>
        <dbReference type="SAM" id="Phobius"/>
    </source>
</evidence>
<keyword evidence="5 6" id="KW-0472">Membrane</keyword>
<feature type="domain" description="ABC-2 type transporter transmembrane" evidence="7">
    <location>
        <begin position="19"/>
        <end position="376"/>
    </location>
</feature>
<evidence type="ECO:0000313" key="8">
    <source>
        <dbReference type="EMBL" id="MFD1719434.1"/>
    </source>
</evidence>
<keyword evidence="2" id="KW-1003">Cell membrane</keyword>
<dbReference type="InterPro" id="IPR013525">
    <property type="entry name" value="ABC2_TM"/>
</dbReference>
<comment type="caution">
    <text evidence="8">The sequence shown here is derived from an EMBL/GenBank/DDBJ whole genome shotgun (WGS) entry which is preliminary data.</text>
</comment>
<evidence type="ECO:0000256" key="1">
    <source>
        <dbReference type="ARBA" id="ARBA00004651"/>
    </source>
</evidence>
<organism evidence="8 9">
    <name type="scientific">Georgenia deserti</name>
    <dbReference type="NCBI Taxonomy" id="2093781"/>
    <lineage>
        <taxon>Bacteria</taxon>
        <taxon>Bacillati</taxon>
        <taxon>Actinomycetota</taxon>
        <taxon>Actinomycetes</taxon>
        <taxon>Micrococcales</taxon>
        <taxon>Bogoriellaceae</taxon>
        <taxon>Georgenia</taxon>
    </lineage>
</organism>
<name>A0ABW4L8E8_9MICO</name>
<feature type="transmembrane region" description="Helical" evidence="6">
    <location>
        <begin position="194"/>
        <end position="218"/>
    </location>
</feature>